<dbReference type="PRINTS" id="PR00078">
    <property type="entry name" value="G3PDHDRGNASE"/>
</dbReference>
<comment type="function">
    <text evidence="1">Catalyzes the oxidative phosphorylation of glyceraldehyde 3-phosphate (G3P) to 1,3-bisphosphoglycerate (BPG) using the cofactor NAD. The first reaction step involves the formation of a hemiacetal intermediate between G3P and a cysteine residue, and this hemiacetal intermediate is then oxidized to a thioester, with concomitant reduction of NAD to NADH. The reduced NADH is then exchanged with the second NAD, and the thioester is attacked by a nucleophilic inorganic phosphate to produce BPG.</text>
</comment>
<protein>
    <recommendedName>
        <fullName evidence="8">Glyceraldehyde-3-phosphate dehydrogenase</fullName>
        <ecNumber evidence="8">1.2.1.-</ecNumber>
    </recommendedName>
</protein>
<dbReference type="SUPFAM" id="SSF51735">
    <property type="entry name" value="NAD(P)-binding Rossmann-fold domains"/>
    <property type="match status" value="1"/>
</dbReference>
<dbReference type="InterPro" id="IPR020828">
    <property type="entry name" value="GlycerAld_3-P_DH_NAD(P)-bd"/>
</dbReference>
<evidence type="ECO:0000256" key="1">
    <source>
        <dbReference type="ARBA" id="ARBA00003501"/>
    </source>
</evidence>
<dbReference type="EC" id="1.2.1.-" evidence="8"/>
<dbReference type="PANTHER" id="PTHR10836:SF76">
    <property type="entry name" value="GLYCERALDEHYDE-3-PHOSPHATE DEHYDROGENASE-RELATED"/>
    <property type="match status" value="1"/>
</dbReference>
<comment type="catalytic activity">
    <reaction evidence="6">
        <text>D-glyceraldehyde 3-phosphate + phosphate + NAD(+) = (2R)-3-phospho-glyceroyl phosphate + NADH + H(+)</text>
        <dbReference type="Rhea" id="RHEA:10300"/>
        <dbReference type="ChEBI" id="CHEBI:15378"/>
        <dbReference type="ChEBI" id="CHEBI:43474"/>
        <dbReference type="ChEBI" id="CHEBI:57540"/>
        <dbReference type="ChEBI" id="CHEBI:57604"/>
        <dbReference type="ChEBI" id="CHEBI:57945"/>
        <dbReference type="ChEBI" id="CHEBI:59776"/>
        <dbReference type="EC" id="1.2.1.12"/>
    </reaction>
</comment>
<dbReference type="CDD" id="cd18126">
    <property type="entry name" value="GAPDH_I_C"/>
    <property type="match status" value="1"/>
</dbReference>
<dbReference type="PROSITE" id="PS00071">
    <property type="entry name" value="GAPDH"/>
    <property type="match status" value="1"/>
</dbReference>
<comment type="similarity">
    <text evidence="2 7">Belongs to the glyceraldehyde-3-phosphate dehydrogenase family.</text>
</comment>
<gene>
    <name evidence="10" type="primary">gap</name>
    <name evidence="10" type="ORF">ACFQ1Z_08165</name>
</gene>
<dbReference type="RefSeq" id="WP_379056905.1">
    <property type="nucleotide sequence ID" value="NZ_JBHTKB010000001.1"/>
</dbReference>
<organism evidence="10 11">
    <name type="scientific">Methylophilus luteus</name>
    <dbReference type="NCBI Taxonomy" id="640108"/>
    <lineage>
        <taxon>Bacteria</taxon>
        <taxon>Pseudomonadati</taxon>
        <taxon>Pseudomonadota</taxon>
        <taxon>Betaproteobacteria</taxon>
        <taxon>Nitrosomonadales</taxon>
        <taxon>Methylophilaceae</taxon>
        <taxon>Methylophilus</taxon>
    </lineage>
</organism>
<keyword evidence="11" id="KW-1185">Reference proteome</keyword>
<evidence type="ECO:0000259" key="9">
    <source>
        <dbReference type="SMART" id="SM00846"/>
    </source>
</evidence>
<evidence type="ECO:0000256" key="6">
    <source>
        <dbReference type="ARBA" id="ARBA00047698"/>
    </source>
</evidence>
<reference evidence="11" key="1">
    <citation type="journal article" date="2019" name="Int. J. Syst. Evol. Microbiol.">
        <title>The Global Catalogue of Microorganisms (GCM) 10K type strain sequencing project: providing services to taxonomists for standard genome sequencing and annotation.</title>
        <authorList>
            <consortium name="The Broad Institute Genomics Platform"/>
            <consortium name="The Broad Institute Genome Sequencing Center for Infectious Disease"/>
            <person name="Wu L."/>
            <person name="Ma J."/>
        </authorList>
    </citation>
    <scope>NUCLEOTIDE SEQUENCE [LARGE SCALE GENOMIC DNA]</scope>
    <source>
        <strain evidence="11">CCUG 58412</strain>
    </source>
</reference>
<dbReference type="EMBL" id="JBHTKB010000001">
    <property type="protein sequence ID" value="MFD0913518.1"/>
    <property type="molecule type" value="Genomic_DNA"/>
</dbReference>
<evidence type="ECO:0000313" key="10">
    <source>
        <dbReference type="EMBL" id="MFD0913518.1"/>
    </source>
</evidence>
<dbReference type="InterPro" id="IPR006424">
    <property type="entry name" value="Glyceraldehyde-3-P_DH_1"/>
</dbReference>
<keyword evidence="4 8" id="KW-0560">Oxidoreductase</keyword>
<dbReference type="InterPro" id="IPR036291">
    <property type="entry name" value="NAD(P)-bd_dom_sf"/>
</dbReference>
<evidence type="ECO:0000256" key="3">
    <source>
        <dbReference type="ARBA" id="ARBA00011881"/>
    </source>
</evidence>
<dbReference type="Gene3D" id="3.40.50.720">
    <property type="entry name" value="NAD(P)-binding Rossmann-like Domain"/>
    <property type="match status" value="1"/>
</dbReference>
<evidence type="ECO:0000256" key="4">
    <source>
        <dbReference type="ARBA" id="ARBA00023002"/>
    </source>
</evidence>
<name>A0ABW3F7U1_9PROT</name>
<dbReference type="InterPro" id="IPR020830">
    <property type="entry name" value="GlycerAld_3-P_DH_AS"/>
</dbReference>
<sequence length="333" mass="35864">MAVKLGINGFGRIGRMVLRAAVQEAEFNDIEVVAINSSYDIEYMMYMLKYDSVHGRFQGSVEADNGDLVVNGKRITLTAERDPNKIDWSKGGAEVIVESTGAFLTEESCQPHLDRGARKVVQSAPGKDDTPMFVYGVNHEDYAGQSIISAASCTTNGLAPLAKVLHDNFGVKRGLMTTIHAATASQLTVDGTSKKDWRGGRSVFENIIPSSTGAAKAVGKVIPALNKKLTGMSMRVPSADVSVVDLTVELSKETTYEAICEAMKQASTGALKGVLDYTADKVVSTDFRSSPAASVFDADAGLMLDPTFVKVIGWYDNEYGYTCNLLRLVQHIA</sequence>
<dbReference type="InterPro" id="IPR020831">
    <property type="entry name" value="GlycerAld/Erythrose_P_DH"/>
</dbReference>
<evidence type="ECO:0000256" key="7">
    <source>
        <dbReference type="RuleBase" id="RU000397"/>
    </source>
</evidence>
<comment type="caution">
    <text evidence="10">The sequence shown here is derived from an EMBL/GenBank/DDBJ whole genome shotgun (WGS) entry which is preliminary data.</text>
</comment>
<dbReference type="SMART" id="SM00846">
    <property type="entry name" value="Gp_dh_N"/>
    <property type="match status" value="1"/>
</dbReference>
<dbReference type="PIRSF" id="PIRSF000149">
    <property type="entry name" value="GAP_DH"/>
    <property type="match status" value="1"/>
</dbReference>
<keyword evidence="5" id="KW-0520">NAD</keyword>
<feature type="domain" description="Glyceraldehyde 3-phosphate dehydrogenase NAD(P) binding" evidence="9">
    <location>
        <begin position="3"/>
        <end position="153"/>
    </location>
</feature>
<comment type="subunit">
    <text evidence="3">Homotetramer.</text>
</comment>
<dbReference type="Proteomes" id="UP001597128">
    <property type="component" value="Unassembled WGS sequence"/>
</dbReference>
<dbReference type="InterPro" id="IPR020829">
    <property type="entry name" value="GlycerAld_3-P_DH_cat"/>
</dbReference>
<dbReference type="Pfam" id="PF00044">
    <property type="entry name" value="Gp_dh_N"/>
    <property type="match status" value="1"/>
</dbReference>
<dbReference type="PANTHER" id="PTHR10836">
    <property type="entry name" value="GLYCERALDEHYDE 3-PHOSPHATE DEHYDROGENASE"/>
    <property type="match status" value="1"/>
</dbReference>
<evidence type="ECO:0000313" key="11">
    <source>
        <dbReference type="Proteomes" id="UP001597128"/>
    </source>
</evidence>
<evidence type="ECO:0000256" key="2">
    <source>
        <dbReference type="ARBA" id="ARBA00007406"/>
    </source>
</evidence>
<proteinExistence type="inferred from homology"/>
<evidence type="ECO:0000256" key="5">
    <source>
        <dbReference type="ARBA" id="ARBA00023027"/>
    </source>
</evidence>
<dbReference type="CDD" id="cd05214">
    <property type="entry name" value="GAPDH_I_N"/>
    <property type="match status" value="1"/>
</dbReference>
<dbReference type="NCBIfam" id="TIGR01534">
    <property type="entry name" value="GAPDH-I"/>
    <property type="match status" value="1"/>
</dbReference>
<accession>A0ABW3F7U1</accession>
<dbReference type="SUPFAM" id="SSF55347">
    <property type="entry name" value="Glyceraldehyde-3-phosphate dehydrogenase-like, C-terminal domain"/>
    <property type="match status" value="1"/>
</dbReference>
<evidence type="ECO:0000256" key="8">
    <source>
        <dbReference type="RuleBase" id="RU361160"/>
    </source>
</evidence>
<dbReference type="Gene3D" id="3.30.360.10">
    <property type="entry name" value="Dihydrodipicolinate Reductase, domain 2"/>
    <property type="match status" value="1"/>
</dbReference>
<dbReference type="Pfam" id="PF02800">
    <property type="entry name" value="Gp_dh_C"/>
    <property type="match status" value="1"/>
</dbReference>